<keyword evidence="3 9" id="KW-0813">Transport</keyword>
<dbReference type="EMBL" id="LHPF02000017">
    <property type="protein sequence ID" value="PSC70850.1"/>
    <property type="molecule type" value="Genomic_DNA"/>
</dbReference>
<evidence type="ECO:0000313" key="11">
    <source>
        <dbReference type="Proteomes" id="UP000239649"/>
    </source>
</evidence>
<protein>
    <recommendedName>
        <fullName evidence="9">Mitochondrial pyruvate carrier</fullName>
    </recommendedName>
</protein>
<comment type="caution">
    <text evidence="10">The sequence shown here is derived from an EMBL/GenBank/DDBJ whole genome shotgun (WGS) entry which is preliminary data.</text>
</comment>
<dbReference type="Pfam" id="PF03650">
    <property type="entry name" value="MPC"/>
    <property type="match status" value="1"/>
</dbReference>
<evidence type="ECO:0000256" key="3">
    <source>
        <dbReference type="ARBA" id="ARBA00022448"/>
    </source>
</evidence>
<evidence type="ECO:0000256" key="1">
    <source>
        <dbReference type="ARBA" id="ARBA00004448"/>
    </source>
</evidence>
<proteinExistence type="inferred from homology"/>
<keyword evidence="6" id="KW-1133">Transmembrane helix</keyword>
<keyword evidence="5 9" id="KW-0999">Mitochondrion inner membrane</keyword>
<reference evidence="10 11" key="1">
    <citation type="journal article" date="2018" name="Plant J.">
        <title>Genome sequences of Chlorella sorokiniana UTEX 1602 and Micractinium conductrix SAG 241.80: implications to maltose excretion by a green alga.</title>
        <authorList>
            <person name="Arriola M.B."/>
            <person name="Velmurugan N."/>
            <person name="Zhang Y."/>
            <person name="Plunkett M.H."/>
            <person name="Hondzo H."/>
            <person name="Barney B.M."/>
        </authorList>
    </citation>
    <scope>NUCLEOTIDE SEQUENCE [LARGE SCALE GENOMIC DNA]</scope>
    <source>
        <strain evidence="10 11">SAG 241.80</strain>
    </source>
</reference>
<evidence type="ECO:0000256" key="4">
    <source>
        <dbReference type="ARBA" id="ARBA00022692"/>
    </source>
</evidence>
<comment type="similarity">
    <text evidence="2 9">Belongs to the mitochondrial pyruvate carrier (MPC) (TC 2.A.105) family.</text>
</comment>
<keyword evidence="11" id="KW-1185">Reference proteome</keyword>
<name>A0A2P6V9T3_9CHLO</name>
<evidence type="ECO:0000256" key="7">
    <source>
        <dbReference type="ARBA" id="ARBA00023128"/>
    </source>
</evidence>
<dbReference type="AlphaFoldDB" id="A0A2P6V9T3"/>
<evidence type="ECO:0000256" key="5">
    <source>
        <dbReference type="ARBA" id="ARBA00022792"/>
    </source>
</evidence>
<gene>
    <name evidence="10" type="ORF">C2E20_5769</name>
</gene>
<dbReference type="InterPro" id="IPR005336">
    <property type="entry name" value="MPC"/>
</dbReference>
<evidence type="ECO:0000313" key="10">
    <source>
        <dbReference type="EMBL" id="PSC70850.1"/>
    </source>
</evidence>
<dbReference type="Proteomes" id="UP000239649">
    <property type="component" value="Unassembled WGS sequence"/>
</dbReference>
<comment type="subcellular location">
    <subcellularLocation>
        <location evidence="1 9">Mitochondrion inner membrane</location>
        <topology evidence="1 9">Multi-pass membrane protein</topology>
    </subcellularLocation>
</comment>
<keyword evidence="7 9" id="KW-0496">Mitochondrion</keyword>
<evidence type="ECO:0000256" key="6">
    <source>
        <dbReference type="ARBA" id="ARBA00022989"/>
    </source>
</evidence>
<dbReference type="OrthoDB" id="869189at2759"/>
<keyword evidence="8" id="KW-0472">Membrane</keyword>
<evidence type="ECO:0000256" key="2">
    <source>
        <dbReference type="ARBA" id="ARBA00006416"/>
    </source>
</evidence>
<keyword evidence="4" id="KW-0812">Transmembrane</keyword>
<dbReference type="STRING" id="554055.A0A2P6V9T3"/>
<accession>A0A2P6V9T3</accession>
<evidence type="ECO:0000256" key="9">
    <source>
        <dbReference type="RuleBase" id="RU363100"/>
    </source>
</evidence>
<comment type="function">
    <text evidence="9">Mediates the uptake of pyruvate into mitochondria.</text>
</comment>
<organism evidence="10 11">
    <name type="scientific">Micractinium conductrix</name>
    <dbReference type="NCBI Taxonomy" id="554055"/>
    <lineage>
        <taxon>Eukaryota</taxon>
        <taxon>Viridiplantae</taxon>
        <taxon>Chlorophyta</taxon>
        <taxon>core chlorophytes</taxon>
        <taxon>Trebouxiophyceae</taxon>
        <taxon>Chlorellales</taxon>
        <taxon>Chlorellaceae</taxon>
        <taxon>Chlorella clade</taxon>
        <taxon>Micractinium</taxon>
    </lineage>
</organism>
<dbReference type="GO" id="GO:0005743">
    <property type="term" value="C:mitochondrial inner membrane"/>
    <property type="evidence" value="ECO:0007669"/>
    <property type="project" value="UniProtKB-SubCell"/>
</dbReference>
<evidence type="ECO:0000256" key="8">
    <source>
        <dbReference type="ARBA" id="ARBA00023136"/>
    </source>
</evidence>
<keyword evidence="10" id="KW-0670">Pyruvate</keyword>
<dbReference type="PANTHER" id="PTHR14154">
    <property type="entry name" value="UPF0041 BRAIN PROTEIN 44-RELATED"/>
    <property type="match status" value="1"/>
</dbReference>
<dbReference type="GO" id="GO:0006850">
    <property type="term" value="P:pyruvate import into mitochondria"/>
    <property type="evidence" value="ECO:0007669"/>
    <property type="project" value="InterPro"/>
</dbReference>
<sequence length="118" mass="13045">MASSQAPGLGQKLRQLWNHPAGPKTIHFWAPTFKWGISFANIADMQRPAELISYPQQCAITATGIIWSRFSTQISPVNYNLLAVNAFMAVTGIYQLSRKIRHDMEKKEPEAAAAATTA</sequence>